<keyword evidence="3" id="KW-0808">Transferase</keyword>
<keyword evidence="2" id="KW-0489">Methyltransferase</keyword>
<feature type="domain" description="DNA methylase N-4/N-6" evidence="5">
    <location>
        <begin position="64"/>
        <end position="390"/>
    </location>
</feature>
<evidence type="ECO:0000259" key="5">
    <source>
        <dbReference type="Pfam" id="PF01555"/>
    </source>
</evidence>
<dbReference type="Pfam" id="PF01555">
    <property type="entry name" value="N6_N4_Mtase"/>
    <property type="match status" value="1"/>
</dbReference>
<organism evidence="6 7">
    <name type="scientific">Maribacter algicola</name>
    <dbReference type="NCBI Taxonomy" id="2498892"/>
    <lineage>
        <taxon>Bacteria</taxon>
        <taxon>Pseudomonadati</taxon>
        <taxon>Bacteroidota</taxon>
        <taxon>Flavobacteriia</taxon>
        <taxon>Flavobacteriales</taxon>
        <taxon>Flavobacteriaceae</taxon>
        <taxon>Maribacter</taxon>
    </lineage>
</organism>
<dbReference type="Proteomes" id="UP000286990">
    <property type="component" value="Unassembled WGS sequence"/>
</dbReference>
<reference evidence="7" key="1">
    <citation type="submission" date="2018-12" db="EMBL/GenBank/DDBJ databases">
        <title>Maribacter lutimaris sp. nov., isolated from marine sediment.</title>
        <authorList>
            <person name="Kim K.K."/>
        </authorList>
    </citation>
    <scope>NUCLEOTIDE SEQUENCE [LARGE SCALE GENOMIC DNA]</scope>
    <source>
        <strain evidence="7">PoM-212</strain>
    </source>
</reference>
<dbReference type="SUPFAM" id="SSF53335">
    <property type="entry name" value="S-adenosyl-L-methionine-dependent methyltransferases"/>
    <property type="match status" value="1"/>
</dbReference>
<dbReference type="GO" id="GO:0008170">
    <property type="term" value="F:N-methyltransferase activity"/>
    <property type="evidence" value="ECO:0007669"/>
    <property type="project" value="InterPro"/>
</dbReference>
<dbReference type="InterPro" id="IPR002941">
    <property type="entry name" value="DNA_methylase_N4/N6"/>
</dbReference>
<protein>
    <submittedName>
        <fullName evidence="6">Site-specific DNA-methyltransferase</fullName>
    </submittedName>
</protein>
<sequence>MAKKNLQKLELTWIGKGEEPKLEPRILIESPEYSYGDPNSPNMLIHGDNLLALKALEQDYAGKVKCIYIDPPFNTGAAFEHYDDGVEHSIWLDLMSRRFRILHNLLAKDGVMFVHLDDNEAAYCKVLLDDIFGRSNYINQIINATNKPFGFKSTSGGLFKQANHIFFYAKNKFEFNLNASKLFIEKGYDTQYKYVFLNPDDDRESWKWDTISNVIAKNQGYANAREAKKKIEDFELQVAMFAIENADNVFRTASVSGGAYLKRKETILKSKSIKDKIVTHPNDDMDYLFIGGERVLSYKERLKEIDGYKLPGELITDIWTDISIEGLANEGGVDFPKGKKPEKLIERCIDMTTQEGDLVLDSFLGSGTTAAVAHKMKRKYIGIELGEQAHTHCRTRLQNIVTGKDLSGISKAQNWQGGGGFKFYTLAPSLLKKDKFGNEIINPSYNADMLAAAMAKQEGFKYQPHESSYWKQGQSSEQDFIFTTTQFLTVEALDSIKDEMQPGETLLICCKSFQKECKGKFGNITIKKIPLMLLGRCEYGKEDYSLNIINMPSEDDSDNQPIEDDSSVLKINQENQKGTQPKLF</sequence>
<keyword evidence="7" id="KW-1185">Reference proteome</keyword>
<feature type="region of interest" description="Disordered" evidence="4">
    <location>
        <begin position="550"/>
        <end position="584"/>
    </location>
</feature>
<evidence type="ECO:0000313" key="6">
    <source>
        <dbReference type="EMBL" id="RRQ49803.1"/>
    </source>
</evidence>
<gene>
    <name evidence="6" type="ORF">DZC72_04220</name>
</gene>
<evidence type="ECO:0000256" key="2">
    <source>
        <dbReference type="ARBA" id="ARBA00022603"/>
    </source>
</evidence>
<feature type="compositionally biased region" description="Acidic residues" evidence="4">
    <location>
        <begin position="553"/>
        <end position="566"/>
    </location>
</feature>
<dbReference type="AlphaFoldDB" id="A0A3R8Q4T9"/>
<evidence type="ECO:0000256" key="4">
    <source>
        <dbReference type="SAM" id="MobiDB-lite"/>
    </source>
</evidence>
<dbReference type="RefSeq" id="WP_125221621.1">
    <property type="nucleotide sequence ID" value="NZ_QUSX01000001.1"/>
</dbReference>
<dbReference type="InterPro" id="IPR029063">
    <property type="entry name" value="SAM-dependent_MTases_sf"/>
</dbReference>
<accession>A0A3R8Q4T9</accession>
<name>A0A3R8Q4T9_9FLAO</name>
<feature type="compositionally biased region" description="Polar residues" evidence="4">
    <location>
        <begin position="569"/>
        <end position="584"/>
    </location>
</feature>
<comment type="similarity">
    <text evidence="1">Belongs to the N(4)/N(6)-methyltransferase family.</text>
</comment>
<evidence type="ECO:0000256" key="1">
    <source>
        <dbReference type="ARBA" id="ARBA00006594"/>
    </source>
</evidence>
<dbReference type="PROSITE" id="PS00092">
    <property type="entry name" value="N6_MTASE"/>
    <property type="match status" value="1"/>
</dbReference>
<evidence type="ECO:0000256" key="3">
    <source>
        <dbReference type="ARBA" id="ARBA00022679"/>
    </source>
</evidence>
<dbReference type="InterPro" id="IPR001091">
    <property type="entry name" value="RM_Methyltransferase"/>
</dbReference>
<proteinExistence type="inferred from homology"/>
<dbReference type="OrthoDB" id="9800801at2"/>
<dbReference type="PRINTS" id="PR00508">
    <property type="entry name" value="S21N4MTFRASE"/>
</dbReference>
<dbReference type="GO" id="GO:0003677">
    <property type="term" value="F:DNA binding"/>
    <property type="evidence" value="ECO:0007669"/>
    <property type="project" value="InterPro"/>
</dbReference>
<dbReference type="GO" id="GO:0032259">
    <property type="term" value="P:methylation"/>
    <property type="evidence" value="ECO:0007669"/>
    <property type="project" value="UniProtKB-KW"/>
</dbReference>
<dbReference type="EMBL" id="QUSX01000001">
    <property type="protein sequence ID" value="RRQ49803.1"/>
    <property type="molecule type" value="Genomic_DNA"/>
</dbReference>
<comment type="caution">
    <text evidence="6">The sequence shown here is derived from an EMBL/GenBank/DDBJ whole genome shotgun (WGS) entry which is preliminary data.</text>
</comment>
<evidence type="ECO:0000313" key="7">
    <source>
        <dbReference type="Proteomes" id="UP000286990"/>
    </source>
</evidence>
<dbReference type="InterPro" id="IPR002052">
    <property type="entry name" value="DNA_methylase_N6_adenine_CS"/>
</dbReference>
<dbReference type="Gene3D" id="3.40.50.150">
    <property type="entry name" value="Vaccinia Virus protein VP39"/>
    <property type="match status" value="1"/>
</dbReference>